<evidence type="ECO:0000256" key="1">
    <source>
        <dbReference type="SAM" id="MobiDB-lite"/>
    </source>
</evidence>
<organism evidence="2">
    <name type="scientific">Adineta vaga</name>
    <name type="common">Rotifer</name>
    <name type="synonym">Callidina vaga</name>
    <dbReference type="NCBI Taxonomy" id="104782"/>
    <lineage>
        <taxon>Eukaryota</taxon>
        <taxon>Metazoa</taxon>
        <taxon>Spiralia</taxon>
        <taxon>Gnathifera</taxon>
        <taxon>Rotifera</taxon>
        <taxon>Eurotatoria</taxon>
        <taxon>Bdelloidea</taxon>
        <taxon>Adinetida</taxon>
        <taxon>Adinetidae</taxon>
        <taxon>Adineta</taxon>
    </lineage>
</organism>
<protein>
    <submittedName>
        <fullName evidence="2">Uncharacterized protein</fullName>
    </submittedName>
</protein>
<evidence type="ECO:0000313" key="2">
    <source>
        <dbReference type="EMBL" id="ACD88937.1"/>
    </source>
</evidence>
<feature type="compositionally biased region" description="Polar residues" evidence="1">
    <location>
        <begin position="218"/>
        <end position="228"/>
    </location>
</feature>
<feature type="region of interest" description="Disordered" evidence="1">
    <location>
        <begin position="209"/>
        <end position="252"/>
    </location>
</feature>
<proteinExistence type="predicted"/>
<feature type="compositionally biased region" description="Basic and acidic residues" evidence="1">
    <location>
        <begin position="31"/>
        <end position="64"/>
    </location>
</feature>
<feature type="region of interest" description="Disordered" evidence="1">
    <location>
        <begin position="22"/>
        <end position="67"/>
    </location>
</feature>
<accession>B3G3W6</accession>
<sequence>MYASMTVWIRAADDWESTRNRKKYGGSKYNKNKDYNGRNRDYNDKGRDYNGRNRDYNGKDDQNKRSYSRVEFPVRQYKDVRKFPHRNFPPLISIFPWLPIFYDKITYQTFIFSPTGGIYILPPLINFYGHRFAVAQLIKWGYASLVSSGAPPPPNVNVAPLVQPVPAGVAGGASAQPAPTYDSKKNRFVGGVKTDFPDFKPRYSQTIEERGGRYGNDRSVNQNAYGSGSNYGGTGRQEVYPRGGPQSGGRYN</sequence>
<dbReference type="EMBL" id="EU637017">
    <property type="protein sequence ID" value="ACD88937.1"/>
    <property type="molecule type" value="Genomic_DNA"/>
</dbReference>
<dbReference type="AlphaFoldDB" id="B3G3W6"/>
<reference evidence="2" key="1">
    <citation type="journal article" date="2009" name="Mol. Biol. Evol.">
        <title>Degenerate tetraploidy was established before bdelloid rotifer families diverged.</title>
        <authorList>
            <person name="Hur J.H."/>
            <person name="Van Doninck K."/>
            <person name="Mandigo M.L."/>
            <person name="Meselson M."/>
        </authorList>
    </citation>
    <scope>NUCLEOTIDE SEQUENCE</scope>
</reference>
<name>B3G3W6_ADIVA</name>